<dbReference type="PROSITE" id="PS51401">
    <property type="entry name" value="CHORD"/>
    <property type="match status" value="2"/>
</dbReference>
<dbReference type="InterPro" id="IPR007052">
    <property type="entry name" value="CS_dom"/>
</dbReference>
<dbReference type="InterPro" id="IPR007051">
    <property type="entry name" value="CHORD_dom"/>
</dbReference>
<dbReference type="InParanoid" id="A0A4Q1BRF0"/>
<dbReference type="Proteomes" id="UP000289152">
    <property type="component" value="Unassembled WGS sequence"/>
</dbReference>
<keyword evidence="3" id="KW-0862">Zinc</keyword>
<feature type="domain" description="CHORD" evidence="6">
    <location>
        <begin position="4"/>
        <end position="66"/>
    </location>
</feature>
<evidence type="ECO:0000259" key="6">
    <source>
        <dbReference type="PROSITE" id="PS51401"/>
    </source>
</evidence>
<accession>A0A4Q1BRF0</accession>
<feature type="domain" description="CS" evidence="5">
    <location>
        <begin position="235"/>
        <end position="324"/>
    </location>
</feature>
<evidence type="ECO:0000259" key="5">
    <source>
        <dbReference type="PROSITE" id="PS51203"/>
    </source>
</evidence>
<dbReference type="SUPFAM" id="SSF49764">
    <property type="entry name" value="HSP20-like chaperones"/>
    <property type="match status" value="1"/>
</dbReference>
<dbReference type="PROSITE" id="PS51203">
    <property type="entry name" value="CS"/>
    <property type="match status" value="1"/>
</dbReference>
<sequence>MPLCTRKGCGKEFEEEGNEEGSCVYHPGGPVFHEGLKSWSCCNEVNKPVMEFEAFMSIPPCTKGKHTTESIISNPPAVKPQTDVPTIVKNGNSNGVGIEIETYTTSTSIPIPSSSTLTTTNSSSTLTTTTPSSIPAKGIEIETEEDDLSLPVPEGTRCKRTTCGAIWEGEEISRGNGIKSKCKYHPQPPIFHEGSKGYLCCKRRVLEFDEFMKIQGCTEGNHLFVGSDKGEKEERVECRLDHYQTPMQVHVSAFAKGADKNKSKVTFETQQLHLDLFLPGNKRVVKSVTLYGPVDPTTSTFRILSTKVDIILQKPAPASWPLLELPPPGTELPPGYALTFGVSGRTGTIGGKDFVLAPEELARRQ</sequence>
<dbReference type="PANTHER" id="PTHR46983:SF3">
    <property type="entry name" value="CHPADIPLOID STATE MAINTENANCE PROTEIN CHPA"/>
    <property type="match status" value="1"/>
</dbReference>
<evidence type="ECO:0000256" key="2">
    <source>
        <dbReference type="ARBA" id="ARBA00022737"/>
    </source>
</evidence>
<evidence type="ECO:0000313" key="7">
    <source>
        <dbReference type="EMBL" id="RXK40452.1"/>
    </source>
</evidence>
<dbReference type="OMA" id="KGYTCCK"/>
<dbReference type="CDD" id="cd06466">
    <property type="entry name" value="p23_CS_SGT1_like"/>
    <property type="match status" value="1"/>
</dbReference>
<dbReference type="OrthoDB" id="1898560at2759"/>
<keyword evidence="1" id="KW-0479">Metal-binding</keyword>
<dbReference type="GO" id="GO:0046872">
    <property type="term" value="F:metal ion binding"/>
    <property type="evidence" value="ECO:0007669"/>
    <property type="project" value="UniProtKB-KW"/>
</dbReference>
<dbReference type="STRING" id="5217.A0A4Q1BRF0"/>
<proteinExistence type="predicted"/>
<name>A0A4Q1BRF0_TREME</name>
<keyword evidence="8" id="KW-1185">Reference proteome</keyword>
<dbReference type="InterPro" id="IPR008978">
    <property type="entry name" value="HSP20-like_chaperone"/>
</dbReference>
<dbReference type="Pfam" id="PF04969">
    <property type="entry name" value="CS"/>
    <property type="match status" value="1"/>
</dbReference>
<dbReference type="PANTHER" id="PTHR46983">
    <property type="entry name" value="CYSTEINE AND HISTIDINE-RICH DOMAIN-CONTAINING PROTEIN 1"/>
    <property type="match status" value="1"/>
</dbReference>
<dbReference type="InterPro" id="IPR039790">
    <property type="entry name" value="CHRD1"/>
</dbReference>
<keyword evidence="2" id="KW-0677">Repeat</keyword>
<dbReference type="Gene3D" id="2.60.40.790">
    <property type="match status" value="1"/>
</dbReference>
<evidence type="ECO:0000256" key="1">
    <source>
        <dbReference type="ARBA" id="ARBA00022723"/>
    </source>
</evidence>
<dbReference type="AlphaFoldDB" id="A0A4Q1BRF0"/>
<gene>
    <name evidence="7" type="ORF">M231_02285</name>
</gene>
<feature type="region of interest" description="Disordered" evidence="4">
    <location>
        <begin position="112"/>
        <end position="133"/>
    </location>
</feature>
<organism evidence="7 8">
    <name type="scientific">Tremella mesenterica</name>
    <name type="common">Jelly fungus</name>
    <dbReference type="NCBI Taxonomy" id="5217"/>
    <lineage>
        <taxon>Eukaryota</taxon>
        <taxon>Fungi</taxon>
        <taxon>Dikarya</taxon>
        <taxon>Basidiomycota</taxon>
        <taxon>Agaricomycotina</taxon>
        <taxon>Tremellomycetes</taxon>
        <taxon>Tremellales</taxon>
        <taxon>Tremellaceae</taxon>
        <taxon>Tremella</taxon>
    </lineage>
</organism>
<evidence type="ECO:0000256" key="4">
    <source>
        <dbReference type="SAM" id="MobiDB-lite"/>
    </source>
</evidence>
<dbReference type="Gene3D" id="4.10.1130.20">
    <property type="match status" value="2"/>
</dbReference>
<dbReference type="Pfam" id="PF04968">
    <property type="entry name" value="CHORD"/>
    <property type="match status" value="2"/>
</dbReference>
<reference evidence="7 8" key="1">
    <citation type="submission" date="2016-06" db="EMBL/GenBank/DDBJ databases">
        <title>Evolution of pathogenesis and genome organization in the Tremellales.</title>
        <authorList>
            <person name="Cuomo C."/>
            <person name="Litvintseva A."/>
            <person name="Heitman J."/>
            <person name="Chen Y."/>
            <person name="Sun S."/>
            <person name="Springer D."/>
            <person name="Dromer F."/>
            <person name="Young S."/>
            <person name="Zeng Q."/>
            <person name="Chapman S."/>
            <person name="Gujja S."/>
            <person name="Saif S."/>
            <person name="Birren B."/>
        </authorList>
    </citation>
    <scope>NUCLEOTIDE SEQUENCE [LARGE SCALE GENOMIC DNA]</scope>
    <source>
        <strain evidence="7 8">ATCC 28783</strain>
    </source>
</reference>
<dbReference type="EMBL" id="SDIL01000018">
    <property type="protein sequence ID" value="RXK40452.1"/>
    <property type="molecule type" value="Genomic_DNA"/>
</dbReference>
<evidence type="ECO:0000256" key="3">
    <source>
        <dbReference type="ARBA" id="ARBA00022833"/>
    </source>
</evidence>
<comment type="caution">
    <text evidence="7">The sequence shown here is derived from an EMBL/GenBank/DDBJ whole genome shotgun (WGS) entry which is preliminary data.</text>
</comment>
<dbReference type="VEuPathDB" id="FungiDB:TREMEDRAFT_45668"/>
<protein>
    <submittedName>
        <fullName evidence="7">CORD and CS domain-containing protein</fullName>
    </submittedName>
</protein>
<feature type="domain" description="CHORD" evidence="6">
    <location>
        <begin position="158"/>
        <end position="222"/>
    </location>
</feature>
<evidence type="ECO:0000313" key="8">
    <source>
        <dbReference type="Proteomes" id="UP000289152"/>
    </source>
</evidence>